<evidence type="ECO:0000313" key="2">
    <source>
        <dbReference type="Proteomes" id="UP000237105"/>
    </source>
</evidence>
<dbReference type="AlphaFoldDB" id="A0A2P5DDP0"/>
<dbReference type="Proteomes" id="UP000237105">
    <property type="component" value="Unassembled WGS sequence"/>
</dbReference>
<dbReference type="EMBL" id="JXTB01000044">
    <property type="protein sequence ID" value="PON71416.1"/>
    <property type="molecule type" value="Genomic_DNA"/>
</dbReference>
<proteinExistence type="predicted"/>
<comment type="caution">
    <text evidence="1">The sequence shown here is derived from an EMBL/GenBank/DDBJ whole genome shotgun (WGS) entry which is preliminary data.</text>
</comment>
<protein>
    <submittedName>
        <fullName evidence="1">Uncharacterized protein</fullName>
    </submittedName>
</protein>
<accession>A0A2P5DDP0</accession>
<name>A0A2P5DDP0_PARAD</name>
<reference evidence="2" key="1">
    <citation type="submission" date="2016-06" db="EMBL/GenBank/DDBJ databases">
        <title>Parallel loss of symbiosis genes in relatives of nitrogen-fixing non-legume Parasponia.</title>
        <authorList>
            <person name="Van Velzen R."/>
            <person name="Holmer R."/>
            <person name="Bu F."/>
            <person name="Rutten L."/>
            <person name="Van Zeijl A."/>
            <person name="Liu W."/>
            <person name="Santuari L."/>
            <person name="Cao Q."/>
            <person name="Sharma T."/>
            <person name="Shen D."/>
            <person name="Roswanjaya Y."/>
            <person name="Wardhani T."/>
            <person name="Kalhor M.S."/>
            <person name="Jansen J."/>
            <person name="Van den Hoogen J."/>
            <person name="Gungor B."/>
            <person name="Hartog M."/>
            <person name="Hontelez J."/>
            <person name="Verver J."/>
            <person name="Yang W.-C."/>
            <person name="Schijlen E."/>
            <person name="Repin R."/>
            <person name="Schilthuizen M."/>
            <person name="Schranz E."/>
            <person name="Heidstra R."/>
            <person name="Miyata K."/>
            <person name="Fedorova E."/>
            <person name="Kohlen W."/>
            <person name="Bisseling T."/>
            <person name="Smit S."/>
            <person name="Geurts R."/>
        </authorList>
    </citation>
    <scope>NUCLEOTIDE SEQUENCE [LARGE SCALE GENOMIC DNA]</scope>
    <source>
        <strain evidence="2">cv. WU1-14</strain>
    </source>
</reference>
<sequence>MTSVISGRPCTALAALSLISSSLSDFVKDREFGRKAEWNLVGLEERRWTPCIC</sequence>
<evidence type="ECO:0000313" key="1">
    <source>
        <dbReference type="EMBL" id="PON71416.1"/>
    </source>
</evidence>
<keyword evidence="2" id="KW-1185">Reference proteome</keyword>
<organism evidence="1 2">
    <name type="scientific">Parasponia andersonii</name>
    <name type="common">Sponia andersonii</name>
    <dbReference type="NCBI Taxonomy" id="3476"/>
    <lineage>
        <taxon>Eukaryota</taxon>
        <taxon>Viridiplantae</taxon>
        <taxon>Streptophyta</taxon>
        <taxon>Embryophyta</taxon>
        <taxon>Tracheophyta</taxon>
        <taxon>Spermatophyta</taxon>
        <taxon>Magnoliopsida</taxon>
        <taxon>eudicotyledons</taxon>
        <taxon>Gunneridae</taxon>
        <taxon>Pentapetalae</taxon>
        <taxon>rosids</taxon>
        <taxon>fabids</taxon>
        <taxon>Rosales</taxon>
        <taxon>Cannabaceae</taxon>
        <taxon>Parasponia</taxon>
    </lineage>
</organism>
<gene>
    <name evidence="1" type="ORF">PanWU01x14_072130</name>
</gene>